<comment type="caution">
    <text evidence="1">The sequence shown here is derived from an EMBL/GenBank/DDBJ whole genome shotgun (WGS) entry which is preliminary data.</text>
</comment>
<dbReference type="Proteomes" id="UP001589710">
    <property type="component" value="Unassembled WGS sequence"/>
</dbReference>
<dbReference type="RefSeq" id="WP_345511974.1">
    <property type="nucleotide sequence ID" value="NZ_BAAAXD010000013.1"/>
</dbReference>
<evidence type="ECO:0008006" key="3">
    <source>
        <dbReference type="Google" id="ProtNLM"/>
    </source>
</evidence>
<evidence type="ECO:0000313" key="1">
    <source>
        <dbReference type="EMBL" id="MFB9579540.1"/>
    </source>
</evidence>
<protein>
    <recommendedName>
        <fullName evidence="3">ApeA N-terminal domain-containing protein</fullName>
    </recommendedName>
</protein>
<organism evidence="1 2">
    <name type="scientific">Streptomyces yanii</name>
    <dbReference type="NCBI Taxonomy" id="78510"/>
    <lineage>
        <taxon>Bacteria</taxon>
        <taxon>Bacillati</taxon>
        <taxon>Actinomycetota</taxon>
        <taxon>Actinomycetes</taxon>
        <taxon>Kitasatosporales</taxon>
        <taxon>Streptomycetaceae</taxon>
        <taxon>Streptomyces</taxon>
    </lineage>
</organism>
<gene>
    <name evidence="1" type="ORF">ACFFTL_46660</name>
</gene>
<dbReference type="EMBL" id="JBHMCG010000223">
    <property type="protein sequence ID" value="MFB9579540.1"/>
    <property type="molecule type" value="Genomic_DNA"/>
</dbReference>
<proteinExistence type="predicted"/>
<sequence length="484" mass="53369">MTTSSRWINLAPSQLQPAKLRTLANDAGLEARRTSDGGWRVCVQEDYRRTQSPLLRSERASAADPASFSRLTELFDAPIGVSSLTQAGHAKVRQQQTPSALAAQFQLEFMFTPGRQLADAMRAFLSERATLLDGPASEIHVVLSDSALPRRANFPRILTSLAFQKEELPAIGGEVGKLFPAAQGLTQDVSIGALTFVLPALSAASPKVLGVAAVRLLACGVWLFGQALNDADWPSNRLTDALLPTARFDNPKGRATTPSVDNTGPYLSWWVQRSAELLRIATDPAGFKDEQGFYAPTRHLAFIASLGRLYRDTAEAMRSNSHSVALRAAYDALDCLEGMRWNAFDNSTNPSKIRKVLERLRETLPSPVAEVALPLCERAARALEEVRDGFITRSRHYSTDGLVEMPGKGGQQNISWDKAVQMYIRLDRNSAHSFGKIEEDPLDRSLLFAHEGVIPGDLCYLPFLHLMDMLVNCERLQVQLSKRR</sequence>
<accession>A0ABV5RNS4</accession>
<reference evidence="1 2" key="1">
    <citation type="submission" date="2024-09" db="EMBL/GenBank/DDBJ databases">
        <authorList>
            <person name="Sun Q."/>
            <person name="Mori K."/>
        </authorList>
    </citation>
    <scope>NUCLEOTIDE SEQUENCE [LARGE SCALE GENOMIC DNA]</scope>
    <source>
        <strain evidence="1 2">JCM 3331</strain>
    </source>
</reference>
<evidence type="ECO:0000313" key="2">
    <source>
        <dbReference type="Proteomes" id="UP001589710"/>
    </source>
</evidence>
<name>A0ABV5RNS4_9ACTN</name>
<keyword evidence="2" id="KW-1185">Reference proteome</keyword>